<dbReference type="Pfam" id="PF13691">
    <property type="entry name" value="Lactamase_B_4"/>
    <property type="match status" value="1"/>
</dbReference>
<dbReference type="GO" id="GO:0046872">
    <property type="term" value="F:metal ion binding"/>
    <property type="evidence" value="ECO:0007669"/>
    <property type="project" value="UniProtKB-KW"/>
</dbReference>
<name>A0AAN6GC93_9BASI</name>
<dbReference type="GO" id="GO:0042781">
    <property type="term" value="F:3'-tRNA processing endoribonuclease activity"/>
    <property type="evidence" value="ECO:0007669"/>
    <property type="project" value="UniProtKB-EC"/>
</dbReference>
<evidence type="ECO:0000256" key="1">
    <source>
        <dbReference type="ARBA" id="ARBA00000402"/>
    </source>
</evidence>
<feature type="domain" description="tRNase Z endonuclease" evidence="12">
    <location>
        <begin position="72"/>
        <end position="130"/>
    </location>
</feature>
<dbReference type="InterPro" id="IPR036866">
    <property type="entry name" value="RibonucZ/Hydroxyglut_hydro"/>
</dbReference>
<evidence type="ECO:0000256" key="11">
    <source>
        <dbReference type="SAM" id="MobiDB-lite"/>
    </source>
</evidence>
<evidence type="ECO:0000256" key="6">
    <source>
        <dbReference type="ARBA" id="ARBA00022722"/>
    </source>
</evidence>
<dbReference type="GO" id="GO:1990180">
    <property type="term" value="P:mitochondrial tRNA 3'-end processing"/>
    <property type="evidence" value="ECO:0007669"/>
    <property type="project" value="TreeGrafter"/>
</dbReference>
<keyword evidence="9" id="KW-0378">Hydrolase</keyword>
<keyword evidence="7" id="KW-0479">Metal-binding</keyword>
<evidence type="ECO:0000259" key="12">
    <source>
        <dbReference type="Pfam" id="PF13691"/>
    </source>
</evidence>
<feature type="compositionally biased region" description="Low complexity" evidence="11">
    <location>
        <begin position="1192"/>
        <end position="1201"/>
    </location>
</feature>
<feature type="compositionally biased region" description="Pro residues" evidence="11">
    <location>
        <begin position="187"/>
        <end position="204"/>
    </location>
</feature>
<dbReference type="EC" id="3.1.26.11" evidence="4"/>
<evidence type="ECO:0000256" key="10">
    <source>
        <dbReference type="ARBA" id="ARBA00022833"/>
    </source>
</evidence>
<evidence type="ECO:0000256" key="7">
    <source>
        <dbReference type="ARBA" id="ARBA00022723"/>
    </source>
</evidence>
<dbReference type="PANTHER" id="PTHR12553:SF49">
    <property type="entry name" value="ZINC PHOSPHODIESTERASE ELAC PROTEIN 2"/>
    <property type="match status" value="1"/>
</dbReference>
<evidence type="ECO:0000256" key="2">
    <source>
        <dbReference type="ARBA" id="ARBA00001947"/>
    </source>
</evidence>
<organism evidence="13 14">
    <name type="scientific">Tilletia horrida</name>
    <dbReference type="NCBI Taxonomy" id="155126"/>
    <lineage>
        <taxon>Eukaryota</taxon>
        <taxon>Fungi</taxon>
        <taxon>Dikarya</taxon>
        <taxon>Basidiomycota</taxon>
        <taxon>Ustilaginomycotina</taxon>
        <taxon>Exobasidiomycetes</taxon>
        <taxon>Tilletiales</taxon>
        <taxon>Tilletiaceae</taxon>
        <taxon>Tilletia</taxon>
    </lineage>
</organism>
<reference evidence="13" key="1">
    <citation type="journal article" date="2023" name="PhytoFront">
        <title>Draft Genome Resources of Seven Strains of Tilletia horrida, Causal Agent of Kernel Smut of Rice.</title>
        <authorList>
            <person name="Khanal S."/>
            <person name="Antony Babu S."/>
            <person name="Zhou X.G."/>
        </authorList>
    </citation>
    <scope>NUCLEOTIDE SEQUENCE</scope>
    <source>
        <strain evidence="13">TX3</strain>
    </source>
</reference>
<feature type="compositionally biased region" description="Basic residues" evidence="11">
    <location>
        <begin position="788"/>
        <end position="797"/>
    </location>
</feature>
<comment type="cofactor">
    <cofactor evidence="2">
        <name>Zn(2+)</name>
        <dbReference type="ChEBI" id="CHEBI:29105"/>
    </cofactor>
</comment>
<proteinExistence type="inferred from homology"/>
<dbReference type="CDD" id="cd07718">
    <property type="entry name" value="RNaseZ_ELAC1_ELAC2-C-term-like_MBL-fold"/>
    <property type="match status" value="1"/>
</dbReference>
<dbReference type="EMBL" id="JAPDMQ010000134">
    <property type="protein sequence ID" value="KAK0533592.1"/>
    <property type="molecule type" value="Genomic_DNA"/>
</dbReference>
<comment type="caution">
    <text evidence="13">The sequence shown here is derived from an EMBL/GenBank/DDBJ whole genome shotgun (WGS) entry which is preliminary data.</text>
</comment>
<gene>
    <name evidence="13" type="ORF">OC842_002922</name>
</gene>
<feature type="region of interest" description="Disordered" evidence="11">
    <location>
        <begin position="1373"/>
        <end position="1407"/>
    </location>
</feature>
<feature type="compositionally biased region" description="Basic and acidic residues" evidence="11">
    <location>
        <begin position="747"/>
        <end position="760"/>
    </location>
</feature>
<sequence length="1458" mass="159995">MLTTARSAAPPKFEKDLVCLSSSKTTSTSTSSLNLRWLPQLARSRTQIATFHKLARFFTRTQAASMLSSLRVLVTPSSDTPSQCFPVVLLHFDKARYIFNTPESTVRAFGQHRVPYANIRTAFLASTASAASAGLPGWLITLAEVGHRTVSVHGPIGLKHYIATMRNYVRKSNRELVVREFDPRPPALFPSLPEPQPSRAPLPPQAHGQGLASPNNKGKGKAAAEDVLGAYSSSAPDSAAPAETPFYSDNYIDVYAVPLLPEDYVLSPPAPNNDPMWSRTLPKECQAGRQDENGVQGFEDGDTAESYKRQRVDASGATIPDNDSIFDLPVERKFFHPSRHLTPGSPHAEQWVNALASQIFLNSFAHTAQSRAEARVADMPGHKRMARICGPPIQPSMVPMPTEDEPPSSTPNAFEASHQPMSPLILSYILQGKRQRGVFDADTASIGHGVSPGFLFSLLAEGKAVNIDRPKKWAEWTEPQRKAWFIHRKKIGNNRAPSKKQSSRDKWADAYDFTGVELEKITVLPEQVLGPSRPGPVVIMLHVPSPAYIDSLVSDENRKHFATLFKDTEDADATSIVLVHTGPINVLTDPRYVAFLEQFDGKRGDSRLGSRSASPGHASNSEAPETPAPMRRDVTHILTDAALCADTLGFPSSNLLHLRCSQLDDKIFQVPEYSLKPAEALESHLFKREPGVTNWSWPQEWRTKTHVAYPDMETTLYPRHRTPDGLPPQPYRNLHGAPVWDFYAGPQKDRQTDEDREKAARAAAFEEPVPEGDSSATAAGNADDASKKLSKKERKKAAAAAAAAAGADGAPENGSRNDSGAKLKQPPADAPRPSSSSQVSTEIEEKKRQAREAKQAAWTKFQELAASIKQEIKAEEARGFDPASPSYAQLLRLAEEGEGVVITPLGTGSAMPSKYRNVSSTLIQFPRPPGVPESEPAPCVLLDAGEGTYGQLRRKFGKEGVDQILLGLKLFFVSHIHADHHIGVSRVLIERRKLAHRARHPLFLICNFLTKSYLEEYDVSEPLGLAPPFFDEAELEIRIQRVKIGIPLEDVCLDHITEADLRQSNLVYLLSSHLFEGSKSVALGEEGAREWEWTVLHGRPDRQTRVPSYQNSNRRNEANYYLPQRENWSYNDEAARKSIDRRRPERAVAAKLLPVLLDSLHLESVETVAVDHGTQHCYGIVVRQRPLPVSKTSTASGSTAAEVNSATDISASEPTNEPIIRPGFSFAYSGDTRPWEPFAQASKGVTLMIHEATIQDGREEMAFAKAHSTFAQAIGVGRTAGAAATLLTHFSQRYPKLPRLKRRWKGESGGGPNMKAGADRLMVEEEEEEANAPVAAVDGAGARSGAGLGEEDDDAILNAMNDAEQAGIVKVASAGQAEASDEQPDGQGQQQQSQWWEQEDGDGSGDGMILAMSFDLASYHVPELWKMERYVPALELLFDADEEEHGEGEEMGEEQRSD</sequence>
<evidence type="ECO:0000256" key="3">
    <source>
        <dbReference type="ARBA" id="ARBA00007823"/>
    </source>
</evidence>
<keyword evidence="8" id="KW-0255">Endonuclease</keyword>
<dbReference type="PANTHER" id="PTHR12553">
    <property type="entry name" value="ZINC PHOSPHODIESTERASE ELAC PROTEIN 2"/>
    <property type="match status" value="1"/>
</dbReference>
<feature type="region of interest" description="Disordered" evidence="11">
    <location>
        <begin position="187"/>
        <end position="223"/>
    </location>
</feature>
<feature type="region of interest" description="Disordered" evidence="11">
    <location>
        <begin position="1323"/>
        <end position="1350"/>
    </location>
</feature>
<feature type="compositionally biased region" description="Low complexity" evidence="11">
    <location>
        <begin position="1385"/>
        <end position="1396"/>
    </location>
</feature>
<dbReference type="InterPro" id="IPR047151">
    <property type="entry name" value="RNZ2-like"/>
</dbReference>
<keyword evidence="14" id="KW-1185">Reference proteome</keyword>
<feature type="region of interest" description="Disordered" evidence="11">
    <location>
        <begin position="717"/>
        <end position="851"/>
    </location>
</feature>
<evidence type="ECO:0000256" key="8">
    <source>
        <dbReference type="ARBA" id="ARBA00022759"/>
    </source>
</evidence>
<feature type="compositionally biased region" description="Polar residues" evidence="11">
    <location>
        <begin position="609"/>
        <end position="623"/>
    </location>
</feature>
<accession>A0AAN6GC93</accession>
<evidence type="ECO:0000256" key="4">
    <source>
        <dbReference type="ARBA" id="ARBA00012477"/>
    </source>
</evidence>
<dbReference type="Gene3D" id="3.60.15.10">
    <property type="entry name" value="Ribonuclease Z/Hydroxyacylglutathione hydrolase-like"/>
    <property type="match status" value="2"/>
</dbReference>
<evidence type="ECO:0000256" key="5">
    <source>
        <dbReference type="ARBA" id="ARBA00022694"/>
    </source>
</evidence>
<feature type="region of interest" description="Disordered" evidence="11">
    <location>
        <begin position="1191"/>
        <end position="1214"/>
    </location>
</feature>
<feature type="compositionally biased region" description="Low complexity" evidence="11">
    <location>
        <begin position="798"/>
        <end position="810"/>
    </location>
</feature>
<dbReference type="Proteomes" id="UP001176521">
    <property type="component" value="Unassembled WGS sequence"/>
</dbReference>
<dbReference type="InterPro" id="IPR027794">
    <property type="entry name" value="tRNase_Z_dom"/>
</dbReference>
<comment type="catalytic activity">
    <reaction evidence="1">
        <text>Endonucleolytic cleavage of RNA, removing extra 3' nucleotides from tRNA precursor, generating 3' termini of tRNAs. A 3'-hydroxy group is left at the tRNA terminus and a 5'-phosphoryl group is left at the trailer molecule.</text>
        <dbReference type="EC" id="3.1.26.11"/>
    </reaction>
</comment>
<keyword evidence="10" id="KW-0862">Zinc</keyword>
<feature type="compositionally biased region" description="Polar residues" evidence="11">
    <location>
        <begin position="1202"/>
        <end position="1214"/>
    </location>
</feature>
<evidence type="ECO:0000313" key="13">
    <source>
        <dbReference type="EMBL" id="KAK0533592.1"/>
    </source>
</evidence>
<dbReference type="SUPFAM" id="SSF56281">
    <property type="entry name" value="Metallo-hydrolase/oxidoreductase"/>
    <property type="match status" value="1"/>
</dbReference>
<keyword evidence="5" id="KW-0819">tRNA processing</keyword>
<protein>
    <recommendedName>
        <fullName evidence="4">ribonuclease Z</fullName>
        <ecNumber evidence="4">3.1.26.11</ecNumber>
    </recommendedName>
</protein>
<evidence type="ECO:0000313" key="14">
    <source>
        <dbReference type="Proteomes" id="UP001176521"/>
    </source>
</evidence>
<feature type="region of interest" description="Disordered" evidence="11">
    <location>
        <begin position="604"/>
        <end position="629"/>
    </location>
</feature>
<dbReference type="GO" id="GO:0005739">
    <property type="term" value="C:mitochondrion"/>
    <property type="evidence" value="ECO:0007669"/>
    <property type="project" value="TreeGrafter"/>
</dbReference>
<evidence type="ECO:0000256" key="9">
    <source>
        <dbReference type="ARBA" id="ARBA00022801"/>
    </source>
</evidence>
<keyword evidence="6" id="KW-0540">Nuclease</keyword>
<comment type="similarity">
    <text evidence="3">Belongs to the RNase Z family.</text>
</comment>